<dbReference type="Proteomes" id="UP000032737">
    <property type="component" value="Chromosome"/>
</dbReference>
<dbReference type="InterPro" id="IPR045738">
    <property type="entry name" value="DUF6088"/>
</dbReference>
<dbReference type="RefSeq" id="WP_030005512.1">
    <property type="nucleotide sequence ID" value="NC_022549.1"/>
</dbReference>
<accession>U4KQ53</accession>
<dbReference type="AlphaFoldDB" id="U4KQ53"/>
<reference evidence="1 2" key="1">
    <citation type="journal article" date="2013" name="J. Mol. Microbiol. Biotechnol.">
        <title>Analysis of the Complete Genomes of Acholeplasma brassicae , A. palmae and A. laidlawii and Their Comparison to the Obligate Parasites from ' Candidatus Phytoplasma'.</title>
        <authorList>
            <person name="Kube M."/>
            <person name="Siewert C."/>
            <person name="Migdoll A.M."/>
            <person name="Duduk B."/>
            <person name="Holz S."/>
            <person name="Rabus R."/>
            <person name="Seemuller E."/>
            <person name="Mitrovic J."/>
            <person name="Muller I."/>
            <person name="Buttner C."/>
            <person name="Reinhardt R."/>
        </authorList>
    </citation>
    <scope>NUCLEOTIDE SEQUENCE [LARGE SCALE GENOMIC DNA]</scope>
    <source>
        <strain evidence="2">0502</strain>
    </source>
</reference>
<evidence type="ECO:0000313" key="1">
    <source>
        <dbReference type="EMBL" id="CCV66662.1"/>
    </source>
</evidence>
<organism evidence="1 2">
    <name type="scientific">Acholeplasma brassicae</name>
    <dbReference type="NCBI Taxonomy" id="61635"/>
    <lineage>
        <taxon>Bacteria</taxon>
        <taxon>Bacillati</taxon>
        <taxon>Mycoplasmatota</taxon>
        <taxon>Mollicutes</taxon>
        <taxon>Acholeplasmatales</taxon>
        <taxon>Acholeplasmataceae</taxon>
        <taxon>Acholeplasma</taxon>
    </lineage>
</organism>
<dbReference type="STRING" id="61635.BN85316410"/>
<keyword evidence="2" id="KW-1185">Reference proteome</keyword>
<sequence length="207" mass="23891">MDKMSTEQKILQRMDQENTGSIFINADFLDIAKSNTLRKSLKRLVDDNKITRILDGMYTKLEFSRLLNKQIYPSPVSVAHAIARKFNWYIFPSKNTALNMVGLSTQISNTYEFLSDGPYRNYTYINSEIIFKKSANKKIKIDSDSLVTLVVALDSYGKSNINLKEINIITSYIIENKITIKILEQNKTIPGWMYQLISDILKREAEK</sequence>
<evidence type="ECO:0000313" key="2">
    <source>
        <dbReference type="Proteomes" id="UP000032737"/>
    </source>
</evidence>
<dbReference type="Pfam" id="PF19570">
    <property type="entry name" value="DUF6088"/>
    <property type="match status" value="1"/>
</dbReference>
<dbReference type="KEGG" id="abra:BN85316410"/>
<dbReference type="HOGENOM" id="CLU_067316_1_0_14"/>
<protein>
    <recommendedName>
        <fullName evidence="3">Transcriptional regulator, AbiEi antitoxin, Type IV TA system</fullName>
    </recommendedName>
</protein>
<proteinExistence type="predicted"/>
<name>U4KQ53_9MOLU</name>
<dbReference type="OrthoDB" id="9798200at2"/>
<dbReference type="EMBL" id="FO681348">
    <property type="protein sequence ID" value="CCV66662.1"/>
    <property type="molecule type" value="Genomic_DNA"/>
</dbReference>
<evidence type="ECO:0008006" key="3">
    <source>
        <dbReference type="Google" id="ProtNLM"/>
    </source>
</evidence>
<gene>
    <name evidence="1" type="ORF">BN85316410</name>
</gene>